<dbReference type="Proteomes" id="UP001599542">
    <property type="component" value="Unassembled WGS sequence"/>
</dbReference>
<accession>A0ABW6GU67</accession>
<proteinExistence type="predicted"/>
<reference evidence="2 3" key="1">
    <citation type="submission" date="2024-09" db="EMBL/GenBank/DDBJ databases">
        <title>The Natural Products Discovery Center: Release of the First 8490 Sequenced Strains for Exploring Actinobacteria Biosynthetic Diversity.</title>
        <authorList>
            <person name="Kalkreuter E."/>
            <person name="Kautsar S.A."/>
            <person name="Yang D."/>
            <person name="Bader C.D."/>
            <person name="Teijaro C.N."/>
            <person name="Fluegel L."/>
            <person name="Davis C.M."/>
            <person name="Simpson J.R."/>
            <person name="Lauterbach L."/>
            <person name="Steele A.D."/>
            <person name="Gui C."/>
            <person name="Meng S."/>
            <person name="Li G."/>
            <person name="Viehrig K."/>
            <person name="Ye F."/>
            <person name="Su P."/>
            <person name="Kiefer A.F."/>
            <person name="Nichols A."/>
            <person name="Cepeda A.J."/>
            <person name="Yan W."/>
            <person name="Fan B."/>
            <person name="Jiang Y."/>
            <person name="Adhikari A."/>
            <person name="Zheng C.-J."/>
            <person name="Schuster L."/>
            <person name="Cowan T.M."/>
            <person name="Smanski M.J."/>
            <person name="Chevrette M.G."/>
            <person name="De Carvalho L.P.S."/>
            <person name="Shen B."/>
        </authorList>
    </citation>
    <scope>NUCLEOTIDE SEQUENCE [LARGE SCALE GENOMIC DNA]</scope>
    <source>
        <strain evidence="2 3">NPDC058753</strain>
    </source>
</reference>
<dbReference type="Pfam" id="PF18156">
    <property type="entry name" value="pPIWI_RE_Y"/>
    <property type="match status" value="1"/>
</dbReference>
<dbReference type="InterPro" id="IPR041191">
    <property type="entry name" value="pPIWI_RE_Y"/>
</dbReference>
<comment type="caution">
    <text evidence="2">The sequence shown here is derived from an EMBL/GenBank/DDBJ whole genome shotgun (WGS) entry which is preliminary data.</text>
</comment>
<gene>
    <name evidence="2" type="ORF">ACFW6T_30110</name>
</gene>
<name>A0ABW6GU67_9ACTN</name>
<evidence type="ECO:0000313" key="2">
    <source>
        <dbReference type="EMBL" id="MFE1356240.1"/>
    </source>
</evidence>
<keyword evidence="3" id="KW-1185">Reference proteome</keyword>
<dbReference type="RefSeq" id="WP_380328044.1">
    <property type="nucleotide sequence ID" value="NZ_JBHYPW010000044.1"/>
</dbReference>
<protein>
    <recommendedName>
        <fullName evidence="1">pPIWI-RE three-gene island domain-containing protein</fullName>
    </recommendedName>
</protein>
<feature type="domain" description="pPIWI-RE three-gene island" evidence="1">
    <location>
        <begin position="11"/>
        <end position="148"/>
    </location>
</feature>
<evidence type="ECO:0000259" key="1">
    <source>
        <dbReference type="Pfam" id="PF18156"/>
    </source>
</evidence>
<dbReference type="EMBL" id="JBHYPX010000081">
    <property type="protein sequence ID" value="MFE1356240.1"/>
    <property type="molecule type" value="Genomic_DNA"/>
</dbReference>
<organism evidence="2 3">
    <name type="scientific">Kitasatospora phosalacinea</name>
    <dbReference type="NCBI Taxonomy" id="2065"/>
    <lineage>
        <taxon>Bacteria</taxon>
        <taxon>Bacillati</taxon>
        <taxon>Actinomycetota</taxon>
        <taxon>Actinomycetes</taxon>
        <taxon>Kitasatosporales</taxon>
        <taxon>Streptomycetaceae</taxon>
        <taxon>Kitasatospora</taxon>
    </lineage>
</organism>
<evidence type="ECO:0000313" key="3">
    <source>
        <dbReference type="Proteomes" id="UP001599542"/>
    </source>
</evidence>
<sequence length="352" mass="38360">MTANLPPDIELLTAVARGVIALADAPLSAVFRLPYPAVLQLALDRVVLDGLDRRVPVPRGVPNLLAWCRQRGPEEWLPLPRGFLDPGSRLIHPTAGEPTRTCAELASLGPDGLLEQEAESLLGKLADSCGSAARFMQCRDFLIRRPVLLRFDPVEMLQPALAHTWRLVRDLYKPVPRHFPADGLVHGCTGCGLLAKAGTANDPWCEGGCPPEERTLDTSHQPGQVLALPRALRLFTALPGRTELGVRSRLGTRSGPFSPDLGVHQIPGPGRTLRAYQVHDREQAAPAALRAAEVAGRFGGLLEIVVPDRRTADRTYRQVFERSLPVGAAVRLWSATEFTAHERTHGTRRGHA</sequence>